<reference evidence="2" key="1">
    <citation type="submission" date="2022-11" db="UniProtKB">
        <authorList>
            <consortium name="WormBaseParasite"/>
        </authorList>
    </citation>
    <scope>IDENTIFICATION</scope>
</reference>
<dbReference type="WBParaSite" id="ES5_v2.g7288.t1">
    <property type="protein sequence ID" value="ES5_v2.g7288.t1"/>
    <property type="gene ID" value="ES5_v2.g7288"/>
</dbReference>
<evidence type="ECO:0000313" key="1">
    <source>
        <dbReference type="Proteomes" id="UP000887579"/>
    </source>
</evidence>
<organism evidence="1 2">
    <name type="scientific">Panagrolaimus sp. ES5</name>
    <dbReference type="NCBI Taxonomy" id="591445"/>
    <lineage>
        <taxon>Eukaryota</taxon>
        <taxon>Metazoa</taxon>
        <taxon>Ecdysozoa</taxon>
        <taxon>Nematoda</taxon>
        <taxon>Chromadorea</taxon>
        <taxon>Rhabditida</taxon>
        <taxon>Tylenchina</taxon>
        <taxon>Panagrolaimomorpha</taxon>
        <taxon>Panagrolaimoidea</taxon>
        <taxon>Panagrolaimidae</taxon>
        <taxon>Panagrolaimus</taxon>
    </lineage>
</organism>
<sequence>MAQASFTYGRKSVHFPILGLTPSIVAKRLNVNLSELYLIDCSHKLITVENENFDAEIIPDESYNVYDDREIPPVEKNIVAPLAKTHSLNFKKSLQILNPVENIHSNIKLQGLALVTMNAKDFALEPGNYKHIKNLKSLRAAVHDLTSAVTKTYLETTDSAAEVHAGLSNILKGVPDMLKEVDHPNTDSNEVLEDLENWMQETLQECYDQSKKGTKATEDLLEHVHELESALIASLGAEEKKSVNNEVNEEMLELLKKQQKRFEQAKMNAKVQIDKAWEAKMIDKNADEEYDTAKKRSNEKMREISDLEFKIAEVTKSGAKKEDVLNVLRESIKGIQDVKENWRNASSIIQEMKNKLNIEKDAGRWKNATESSKIDLNKRHLIENMLEFLSVGYKVDYWMNVQNQITNDYLLTLASSATNVFGGGKALSVKNDVPKMNEEAVGLIKTIQSEMVKEYEDTLQECLSLYSVVTIFQSDSNLYKM</sequence>
<name>A0AC34GRL2_9BILA</name>
<proteinExistence type="predicted"/>
<protein>
    <submittedName>
        <fullName evidence="2">Uncharacterized protein</fullName>
    </submittedName>
</protein>
<accession>A0AC34GRL2</accession>
<evidence type="ECO:0000313" key="2">
    <source>
        <dbReference type="WBParaSite" id="ES5_v2.g7288.t1"/>
    </source>
</evidence>
<dbReference type="Proteomes" id="UP000887579">
    <property type="component" value="Unplaced"/>
</dbReference>